<dbReference type="EMBL" id="CP000473">
    <property type="protein sequence ID" value="ABJ81750.1"/>
    <property type="molecule type" value="Genomic_DNA"/>
</dbReference>
<dbReference type="GO" id="GO:0005886">
    <property type="term" value="C:plasma membrane"/>
    <property type="evidence" value="ECO:0007669"/>
    <property type="project" value="UniProtKB-SubCell"/>
</dbReference>
<evidence type="ECO:0000259" key="9">
    <source>
        <dbReference type="Pfam" id="PF12704"/>
    </source>
</evidence>
<evidence type="ECO:0000259" key="8">
    <source>
        <dbReference type="Pfam" id="PF02687"/>
    </source>
</evidence>
<dbReference type="Pfam" id="PF12704">
    <property type="entry name" value="MacB_PCD"/>
    <property type="match status" value="2"/>
</dbReference>
<dbReference type="STRING" id="234267.Acid_0751"/>
<dbReference type="AlphaFoldDB" id="Q02B16"/>
<feature type="transmembrane region" description="Helical" evidence="7">
    <location>
        <begin position="278"/>
        <end position="303"/>
    </location>
</feature>
<feature type="domain" description="MacB-like periplasmic core" evidence="9">
    <location>
        <begin position="21"/>
        <end position="234"/>
    </location>
</feature>
<comment type="subcellular location">
    <subcellularLocation>
        <location evidence="1">Cell membrane</location>
        <topology evidence="1">Multi-pass membrane protein</topology>
    </subcellularLocation>
</comment>
<dbReference type="HOGENOM" id="CLU_009433_1_0_0"/>
<dbReference type="InterPro" id="IPR003838">
    <property type="entry name" value="ABC3_permease_C"/>
</dbReference>
<feature type="domain" description="ABC3 transporter permease C-terminal" evidence="8">
    <location>
        <begin position="286"/>
        <end position="399"/>
    </location>
</feature>
<feature type="transmembrane region" description="Helical" evidence="7">
    <location>
        <begin position="751"/>
        <end position="773"/>
    </location>
</feature>
<feature type="transmembrane region" description="Helical" evidence="7">
    <location>
        <begin position="20"/>
        <end position="42"/>
    </location>
</feature>
<feature type="transmembrane region" description="Helical" evidence="7">
    <location>
        <begin position="342"/>
        <end position="363"/>
    </location>
</feature>
<dbReference type="KEGG" id="sus:Acid_0751"/>
<keyword evidence="3 7" id="KW-0812">Transmembrane</keyword>
<gene>
    <name evidence="10" type="ordered locus">Acid_0751</name>
</gene>
<keyword evidence="2" id="KW-1003">Cell membrane</keyword>
<protein>
    <recommendedName>
        <fullName evidence="11">Permease</fullName>
    </recommendedName>
</protein>
<feature type="domain" description="ABC3 transporter permease C-terminal" evidence="8">
    <location>
        <begin position="701"/>
        <end position="814"/>
    </location>
</feature>
<evidence type="ECO:0000256" key="7">
    <source>
        <dbReference type="SAM" id="Phobius"/>
    </source>
</evidence>
<organism evidence="10">
    <name type="scientific">Solibacter usitatus (strain Ellin6076)</name>
    <dbReference type="NCBI Taxonomy" id="234267"/>
    <lineage>
        <taxon>Bacteria</taxon>
        <taxon>Pseudomonadati</taxon>
        <taxon>Acidobacteriota</taxon>
        <taxon>Terriglobia</taxon>
        <taxon>Bryobacterales</taxon>
        <taxon>Solibacteraceae</taxon>
        <taxon>Candidatus Solibacter</taxon>
    </lineage>
</organism>
<evidence type="ECO:0000256" key="4">
    <source>
        <dbReference type="ARBA" id="ARBA00022989"/>
    </source>
</evidence>
<evidence type="ECO:0000256" key="1">
    <source>
        <dbReference type="ARBA" id="ARBA00004651"/>
    </source>
</evidence>
<comment type="similarity">
    <text evidence="6">Belongs to the ABC-4 integral membrane protein family.</text>
</comment>
<proteinExistence type="inferred from homology"/>
<feature type="domain" description="MacB-like periplasmic core" evidence="9">
    <location>
        <begin position="432"/>
        <end position="664"/>
    </location>
</feature>
<accession>Q02B16</accession>
<evidence type="ECO:0000256" key="2">
    <source>
        <dbReference type="ARBA" id="ARBA00022475"/>
    </source>
</evidence>
<evidence type="ECO:0008006" key="11">
    <source>
        <dbReference type="Google" id="ProtNLM"/>
    </source>
</evidence>
<dbReference type="PANTHER" id="PTHR30572">
    <property type="entry name" value="MEMBRANE COMPONENT OF TRANSPORTER-RELATED"/>
    <property type="match status" value="1"/>
</dbReference>
<name>Q02B16_SOLUE</name>
<dbReference type="NCBIfam" id="TIGR03434">
    <property type="entry name" value="ADOP"/>
    <property type="match status" value="1"/>
</dbReference>
<evidence type="ECO:0000256" key="6">
    <source>
        <dbReference type="ARBA" id="ARBA00038076"/>
    </source>
</evidence>
<dbReference type="InterPro" id="IPR050250">
    <property type="entry name" value="Macrolide_Exporter_MacB"/>
</dbReference>
<dbReference type="eggNOG" id="COG0577">
    <property type="taxonomic scope" value="Bacteria"/>
</dbReference>
<dbReference type="GO" id="GO:0022857">
    <property type="term" value="F:transmembrane transporter activity"/>
    <property type="evidence" value="ECO:0007669"/>
    <property type="project" value="TreeGrafter"/>
</dbReference>
<evidence type="ECO:0000256" key="3">
    <source>
        <dbReference type="ARBA" id="ARBA00022692"/>
    </source>
</evidence>
<feature type="transmembrane region" description="Helical" evidence="7">
    <location>
        <begin position="427"/>
        <end position="446"/>
    </location>
</feature>
<keyword evidence="4 7" id="KW-1133">Transmembrane helix</keyword>
<dbReference type="InterPro" id="IPR025857">
    <property type="entry name" value="MacB_PCD"/>
</dbReference>
<dbReference type="InterPro" id="IPR017800">
    <property type="entry name" value="ADOP"/>
</dbReference>
<feature type="transmembrane region" description="Helical" evidence="7">
    <location>
        <begin position="694"/>
        <end position="718"/>
    </location>
</feature>
<feature type="transmembrane region" description="Helical" evidence="7">
    <location>
        <begin position="375"/>
        <end position="396"/>
    </location>
</feature>
<dbReference type="InParanoid" id="Q02B16"/>
<reference evidence="10" key="1">
    <citation type="submission" date="2006-10" db="EMBL/GenBank/DDBJ databases">
        <title>Complete sequence of Solibacter usitatus Ellin6076.</title>
        <authorList>
            <consortium name="US DOE Joint Genome Institute"/>
            <person name="Copeland A."/>
            <person name="Lucas S."/>
            <person name="Lapidus A."/>
            <person name="Barry K."/>
            <person name="Detter J.C."/>
            <person name="Glavina del Rio T."/>
            <person name="Hammon N."/>
            <person name="Israni S."/>
            <person name="Dalin E."/>
            <person name="Tice H."/>
            <person name="Pitluck S."/>
            <person name="Thompson L.S."/>
            <person name="Brettin T."/>
            <person name="Bruce D."/>
            <person name="Han C."/>
            <person name="Tapia R."/>
            <person name="Gilna P."/>
            <person name="Schmutz J."/>
            <person name="Larimer F."/>
            <person name="Land M."/>
            <person name="Hauser L."/>
            <person name="Kyrpides N."/>
            <person name="Mikhailova N."/>
            <person name="Janssen P.H."/>
            <person name="Kuske C.R."/>
            <person name="Richardson P."/>
        </authorList>
    </citation>
    <scope>NUCLEOTIDE SEQUENCE</scope>
    <source>
        <strain evidence="10">Ellin6076</strain>
    </source>
</reference>
<dbReference type="OrthoDB" id="6277143at2"/>
<sequence>MPIATELRQVVRRLLRSPMFTAVTILTIAIGIGANSAVFSVVNGILLKPLPYPEPGALVAVWQSAPRLNLKKMELSPSDYFTFRDENRSFQQFGIWNGGSVAVTGRAAPEQVRCIFVTQGTLDALGVRPALGRWFVSSDDDPASPDTAILTHGYWQRKFGGDPNILSAHLVIDGKPAAVAGVMPPDFQFLDEKPDLIIPMRFDRAKVHLGNFSFPGIARLKPGVTLAQANTDVARMIPIVNLKFTPPPGFSVKLFADAGIQADLRPLKDDVVGDLGTVLWVLTASIGVVLLIACANVANLLLVRAEGRQQEFATRMALGAGASRIAAAILTESLFLGLVGGMVGLAFAYAAVRALLAIAPAYLPRLESISLDPVVMLFTLAVSVIAGLLFGLIPVFKYAAPRANTSLRASGRGLSQSKERHRARNTLAVFQTALAVVLLISAGLMIRTFQALRRVDPGFTDSARIQTFRMEIPEGQVKEPDRVFRMQQEIRRKIAELPGVSSVSFANSVPTDNNNSTDVLYAEDRVYAEGQLPPLRRFKFVAPGYFQTLGTRFVAGRDLTWTDLEQRRNFAIVSENFAREMWHEPSAALGKRIREGAKDDWREIIGVVGDIRHDGADQKAPATIYWPAATNNFWGNEHLVQRGSVFAIRTPRAGTEALLAQLRQIVWSVAPDVPVVKVRTMEEIFRKSMARSSFTLVMLAIAGAMALLLGIVGIYGVISYSVSQRTRELGIRIALGAGNAELRAMVVGQGLLLAATGAGIGLAVSAGVTRIMSSLLFETSPIDPATYAVAAAGLLAAAALASYLPAHRASTINPVEALRMD</sequence>
<keyword evidence="5 7" id="KW-0472">Membrane</keyword>
<dbReference type="PANTHER" id="PTHR30572:SF4">
    <property type="entry name" value="ABC TRANSPORTER PERMEASE YTRF"/>
    <property type="match status" value="1"/>
</dbReference>
<feature type="transmembrane region" description="Helical" evidence="7">
    <location>
        <begin position="785"/>
        <end position="804"/>
    </location>
</feature>
<evidence type="ECO:0000313" key="10">
    <source>
        <dbReference type="EMBL" id="ABJ81750.1"/>
    </source>
</evidence>
<evidence type="ECO:0000256" key="5">
    <source>
        <dbReference type="ARBA" id="ARBA00023136"/>
    </source>
</evidence>
<dbReference type="Pfam" id="PF02687">
    <property type="entry name" value="FtsX"/>
    <property type="match status" value="2"/>
</dbReference>